<dbReference type="KEGG" id="scd:Spica_1602"/>
<evidence type="ECO:0000256" key="1">
    <source>
        <dbReference type="SAM" id="MobiDB-lite"/>
    </source>
</evidence>
<proteinExistence type="predicted"/>
<dbReference type="eggNOG" id="ENOG50321TK">
    <property type="taxonomic scope" value="Bacteria"/>
</dbReference>
<evidence type="ECO:0000313" key="2">
    <source>
        <dbReference type="EMBL" id="AEJ19745.1"/>
    </source>
</evidence>
<dbReference type="STRING" id="744872.Spica_1602"/>
<protein>
    <recommendedName>
        <fullName evidence="4">Lipoprotein</fullName>
    </recommendedName>
</protein>
<accession>F8F0N8</accession>
<keyword evidence="3" id="KW-1185">Reference proteome</keyword>
<name>F8F0N8_GRAC1</name>
<organism evidence="2 3">
    <name type="scientific">Gracilinema caldarium (strain ATCC 51460 / DSM 7334 / H1)</name>
    <name type="common">Treponema caldarium</name>
    <dbReference type="NCBI Taxonomy" id="744872"/>
    <lineage>
        <taxon>Bacteria</taxon>
        <taxon>Pseudomonadati</taxon>
        <taxon>Spirochaetota</taxon>
        <taxon>Spirochaetia</taxon>
        <taxon>Spirochaetales</taxon>
        <taxon>Breznakiellaceae</taxon>
        <taxon>Gracilinema</taxon>
    </lineage>
</organism>
<gene>
    <name evidence="2" type="ordered locus">Spica_1602</name>
</gene>
<reference evidence="3" key="1">
    <citation type="journal article" date="2013" name="Stand. Genomic Sci.">
        <title>Genome sequence of the thermophilic fresh-water bacterium Spirochaeta caldaria type strain (H1(T)), reclassification of Spirochaeta caldaria, Spirochaeta stenostrepta, and Spirochaeta zuelzerae in the genus Treponema as Treponema caldaria comb. nov., Treponema stenostrepta comb. nov., and Treponema zuelzerae comb. nov., and emendation of the genus Treponema.</title>
        <authorList>
            <person name="Abt B."/>
            <person name="Goker M."/>
            <person name="Scheuner C."/>
            <person name="Han C."/>
            <person name="Lu M."/>
            <person name="Misra M."/>
            <person name="Lapidus A."/>
            <person name="Nolan M."/>
            <person name="Lucas S."/>
            <person name="Hammon N."/>
            <person name="Deshpande S."/>
            <person name="Cheng J.F."/>
            <person name="Tapia R."/>
            <person name="Goodwin L.A."/>
            <person name="Pitluck S."/>
            <person name="Liolios K."/>
            <person name="Pagani I."/>
            <person name="Ivanova N."/>
            <person name="Mavromatis K."/>
            <person name="Mikhailova N."/>
            <person name="Huntemann M."/>
            <person name="Pati A."/>
            <person name="Chen A."/>
            <person name="Palaniappan K."/>
            <person name="Land M."/>
            <person name="Hauser L."/>
            <person name="Jeffries C.D."/>
            <person name="Rohde M."/>
            <person name="Spring S."/>
            <person name="Gronow S."/>
            <person name="Detter J.C."/>
            <person name="Bristow J."/>
            <person name="Eisen J.A."/>
            <person name="Markowitz V."/>
            <person name="Hugenholtz P."/>
            <person name="Kyrpides N.C."/>
            <person name="Woyke T."/>
            <person name="Klenk H.P."/>
        </authorList>
    </citation>
    <scope>NUCLEOTIDE SEQUENCE</scope>
    <source>
        <strain evidence="3">ATCC 51460 / DSM 7334 / H1</strain>
    </source>
</reference>
<dbReference type="PROSITE" id="PS51257">
    <property type="entry name" value="PROKAR_LIPOPROTEIN"/>
    <property type="match status" value="1"/>
</dbReference>
<evidence type="ECO:0000313" key="3">
    <source>
        <dbReference type="Proteomes" id="UP000000503"/>
    </source>
</evidence>
<evidence type="ECO:0008006" key="4">
    <source>
        <dbReference type="Google" id="ProtNLM"/>
    </source>
</evidence>
<feature type="region of interest" description="Disordered" evidence="1">
    <location>
        <begin position="41"/>
        <end position="60"/>
    </location>
</feature>
<dbReference type="EMBL" id="CP002868">
    <property type="protein sequence ID" value="AEJ19745.1"/>
    <property type="molecule type" value="Genomic_DNA"/>
</dbReference>
<sequence length="194" mass="21816">MLYSRKVMYLFLAGILTSCLGLIVACTSLSQKGISITQGNGKPTAQFTQSKQQETKHKKIDPGLSDPAFKKLNTEVLAYLNTLAEAFSSKNKSLLLAQAEPYYQKTYENLYPVNEYLAMLYRIGPYSTETPFGFTKRPALNINEITGITYTGWDELGPVLEVRGKIFFQNGKAEPCRIILLWRLGEIKIKGFEP</sequence>
<dbReference type="AlphaFoldDB" id="F8F0N8"/>
<feature type="compositionally biased region" description="Polar residues" evidence="1">
    <location>
        <begin position="41"/>
        <end position="52"/>
    </location>
</feature>
<dbReference type="Proteomes" id="UP000000503">
    <property type="component" value="Chromosome"/>
</dbReference>
<dbReference type="HOGENOM" id="CLU_1401903_0_0_12"/>